<keyword evidence="3" id="KW-1185">Reference proteome</keyword>
<feature type="compositionally biased region" description="Low complexity" evidence="1">
    <location>
        <begin position="15"/>
        <end position="60"/>
    </location>
</feature>
<feature type="region of interest" description="Disordered" evidence="1">
    <location>
        <begin position="1"/>
        <end position="60"/>
    </location>
</feature>
<evidence type="ECO:0000256" key="1">
    <source>
        <dbReference type="SAM" id="MobiDB-lite"/>
    </source>
</evidence>
<feature type="compositionally biased region" description="Basic residues" evidence="1">
    <location>
        <begin position="457"/>
        <end position="466"/>
    </location>
</feature>
<proteinExistence type="predicted"/>
<name>A0AAV0VW56_9HEMI</name>
<dbReference type="EMBL" id="CARXXK010000001">
    <property type="protein sequence ID" value="CAI6348404.1"/>
    <property type="molecule type" value="Genomic_DNA"/>
</dbReference>
<comment type="caution">
    <text evidence="2">The sequence shown here is derived from an EMBL/GenBank/DDBJ whole genome shotgun (WGS) entry which is preliminary data.</text>
</comment>
<feature type="compositionally biased region" description="Basic and acidic residues" evidence="1">
    <location>
        <begin position="415"/>
        <end position="428"/>
    </location>
</feature>
<feature type="compositionally biased region" description="Polar residues" evidence="1">
    <location>
        <begin position="429"/>
        <end position="452"/>
    </location>
</feature>
<protein>
    <recommendedName>
        <fullName evidence="4">CCHC-type domain-containing protein</fullName>
    </recommendedName>
</protein>
<accession>A0AAV0VW56</accession>
<reference evidence="2 3" key="1">
    <citation type="submission" date="2023-01" db="EMBL/GenBank/DDBJ databases">
        <authorList>
            <person name="Whitehead M."/>
        </authorList>
    </citation>
    <scope>NUCLEOTIDE SEQUENCE [LARGE SCALE GENOMIC DNA]</scope>
</reference>
<feature type="region of interest" description="Disordered" evidence="1">
    <location>
        <begin position="372"/>
        <end position="474"/>
    </location>
</feature>
<evidence type="ECO:0008006" key="4">
    <source>
        <dbReference type="Google" id="ProtNLM"/>
    </source>
</evidence>
<organism evidence="2 3">
    <name type="scientific">Macrosiphum euphorbiae</name>
    <name type="common">potato aphid</name>
    <dbReference type="NCBI Taxonomy" id="13131"/>
    <lineage>
        <taxon>Eukaryota</taxon>
        <taxon>Metazoa</taxon>
        <taxon>Ecdysozoa</taxon>
        <taxon>Arthropoda</taxon>
        <taxon>Hexapoda</taxon>
        <taxon>Insecta</taxon>
        <taxon>Pterygota</taxon>
        <taxon>Neoptera</taxon>
        <taxon>Paraneoptera</taxon>
        <taxon>Hemiptera</taxon>
        <taxon>Sternorrhyncha</taxon>
        <taxon>Aphidomorpha</taxon>
        <taxon>Aphidoidea</taxon>
        <taxon>Aphididae</taxon>
        <taxon>Macrosiphini</taxon>
        <taxon>Macrosiphum</taxon>
    </lineage>
</organism>
<evidence type="ECO:0000313" key="2">
    <source>
        <dbReference type="EMBL" id="CAI6348404.1"/>
    </source>
</evidence>
<sequence>MSGIPRTGFPPTNKPPTKNNISKTSKTTSLTNTTITNNKLPVPNKNNNNGPPCTPHTIPITQHTPLATKKVTVVKAADKPLITAVSGDNDHSETRHTIADKVYDQQSSHINNQYNSANYPNKTFSFASVTANDKLPTREQALVFNSIDGIRQIDYILAIGKIVSPKHIIYTSRISNNRFCIFLSSKEILETLLEKNNTITVNEHIIQIRRLINPAKKIIISNVCPSIPNQSILNALKNINITPLSQISYIRAGINHEGYEHILSFRRQMFINHEDVIKLPGSLTIINNQTQFRIFLTDETITCFICKSTGHTSKSCNKQIATDNFISPQIHRSPLSSHNQNNTIDESLLEDMLMPESPSINEIQSQNNTDLATGHQTENIPGDNTNTNSSPPNPSPPSLEHSHGPLPSTPQQQRHPSEDGKPPKRHLSDSSSQEANNITFNNSISTLPNQHSDTTKKIQKKVKVRSRSNSSSRKEDKILECLTSAEEIFLNTDVTMLQFKHVLENYTNKNINIHNLCKEIDSDIPSIMKLIDEIRPKITKTFLKTHLTKLGNLLFQASPPQDS</sequence>
<dbReference type="AlphaFoldDB" id="A0AAV0VW56"/>
<feature type="compositionally biased region" description="Polar residues" evidence="1">
    <location>
        <begin position="372"/>
        <end position="383"/>
    </location>
</feature>
<gene>
    <name evidence="2" type="ORF">MEUPH1_LOCUS5083</name>
</gene>
<evidence type="ECO:0000313" key="3">
    <source>
        <dbReference type="Proteomes" id="UP001160148"/>
    </source>
</evidence>
<dbReference type="Proteomes" id="UP001160148">
    <property type="component" value="Unassembled WGS sequence"/>
</dbReference>